<dbReference type="Pfam" id="PF14290">
    <property type="entry name" value="SDH5_plant"/>
    <property type="match status" value="2"/>
</dbReference>
<dbReference type="GO" id="GO:0045273">
    <property type="term" value="C:respiratory chain complex II (succinate dehydrogenase)"/>
    <property type="evidence" value="ECO:0007669"/>
    <property type="project" value="InterPro"/>
</dbReference>
<dbReference type="AlphaFoldDB" id="A0A6A1W556"/>
<sequence>MGIGSKRLYSEDISHMPDIKDPELHRAFKDLLAASWDELPDPLVHDVKAALSKSTDDTTGKEVVTNVFRAAEAVEEFGGILVSLRMEIDDSIGVGGEDVKPMSEEHTNALHTVYNRYITYLDAFGPDESYLRKKVETELGAKMIHLKMRCGGLGSEWGKDLLGHMWSKELRPMLFEKSNVIVNIVVRIMVFIICRQGWFILSLKAFTVKMQAKMIHLKMRCGGLGSEWGKITVLGTSGLAGSYVEQRA</sequence>
<evidence type="ECO:0008006" key="3">
    <source>
        <dbReference type="Google" id="ProtNLM"/>
    </source>
</evidence>
<dbReference type="GO" id="GO:0006099">
    <property type="term" value="P:tricarboxylic acid cycle"/>
    <property type="evidence" value="ECO:0007669"/>
    <property type="project" value="InterPro"/>
</dbReference>
<evidence type="ECO:0000313" key="1">
    <source>
        <dbReference type="EMBL" id="KAB1220372.1"/>
    </source>
</evidence>
<dbReference type="PANTHER" id="PTHR36139:SF1">
    <property type="entry name" value="SUCCINATE DEHYDROGENASE SUBUNIT 5, MITOCHONDRIAL"/>
    <property type="match status" value="1"/>
</dbReference>
<dbReference type="OrthoDB" id="1910373at2759"/>
<gene>
    <name evidence="1" type="ORF">CJ030_MR3G009832</name>
</gene>
<dbReference type="PANTHER" id="PTHR36139">
    <property type="entry name" value="SUCCINATE DEHYDROGENASE SUBUNIT 5, MITOCHONDRIAL"/>
    <property type="match status" value="1"/>
</dbReference>
<evidence type="ECO:0000313" key="2">
    <source>
        <dbReference type="Proteomes" id="UP000516437"/>
    </source>
</evidence>
<comment type="caution">
    <text evidence="1">The sequence shown here is derived from an EMBL/GenBank/DDBJ whole genome shotgun (WGS) entry which is preliminary data.</text>
</comment>
<dbReference type="EMBL" id="RXIC02000021">
    <property type="protein sequence ID" value="KAB1220372.1"/>
    <property type="molecule type" value="Genomic_DNA"/>
</dbReference>
<proteinExistence type="predicted"/>
<name>A0A6A1W556_9ROSI</name>
<dbReference type="Proteomes" id="UP000516437">
    <property type="component" value="Chromosome 3"/>
</dbReference>
<protein>
    <recommendedName>
        <fullName evidence="3">Succinate dehydrogenase subunit 5, mitochondrial</fullName>
    </recommendedName>
</protein>
<accession>A0A6A1W556</accession>
<reference evidence="1 2" key="1">
    <citation type="journal article" date="2019" name="Plant Biotechnol. J.">
        <title>The red bayberry genome and genetic basis of sex determination.</title>
        <authorList>
            <person name="Jia H.M."/>
            <person name="Jia H.J."/>
            <person name="Cai Q.L."/>
            <person name="Wang Y."/>
            <person name="Zhao H.B."/>
            <person name="Yang W.F."/>
            <person name="Wang G.Y."/>
            <person name="Li Y.H."/>
            <person name="Zhan D.L."/>
            <person name="Shen Y.T."/>
            <person name="Niu Q.F."/>
            <person name="Chang L."/>
            <person name="Qiu J."/>
            <person name="Zhao L."/>
            <person name="Xie H.B."/>
            <person name="Fu W.Y."/>
            <person name="Jin J."/>
            <person name="Li X.W."/>
            <person name="Jiao Y."/>
            <person name="Zhou C.C."/>
            <person name="Tu T."/>
            <person name="Chai C.Y."/>
            <person name="Gao J.L."/>
            <person name="Fan L.J."/>
            <person name="van de Weg E."/>
            <person name="Wang J.Y."/>
            <person name="Gao Z.S."/>
        </authorList>
    </citation>
    <scope>NUCLEOTIDE SEQUENCE [LARGE SCALE GENOMIC DNA]</scope>
    <source>
        <tissue evidence="1">Leaves</tissue>
    </source>
</reference>
<dbReference type="InterPro" id="IPR025397">
    <property type="entry name" value="SDH5"/>
</dbReference>
<keyword evidence="2" id="KW-1185">Reference proteome</keyword>
<organism evidence="1 2">
    <name type="scientific">Morella rubra</name>
    <name type="common">Chinese bayberry</name>
    <dbReference type="NCBI Taxonomy" id="262757"/>
    <lineage>
        <taxon>Eukaryota</taxon>
        <taxon>Viridiplantae</taxon>
        <taxon>Streptophyta</taxon>
        <taxon>Embryophyta</taxon>
        <taxon>Tracheophyta</taxon>
        <taxon>Spermatophyta</taxon>
        <taxon>Magnoliopsida</taxon>
        <taxon>eudicotyledons</taxon>
        <taxon>Gunneridae</taxon>
        <taxon>Pentapetalae</taxon>
        <taxon>rosids</taxon>
        <taxon>fabids</taxon>
        <taxon>Fagales</taxon>
        <taxon>Myricaceae</taxon>
        <taxon>Morella</taxon>
    </lineage>
</organism>